<dbReference type="EMBL" id="FWFU01000002">
    <property type="protein sequence ID" value="SLN40075.1"/>
    <property type="molecule type" value="Genomic_DNA"/>
</dbReference>
<dbReference type="GO" id="GO:0015774">
    <property type="term" value="P:polysaccharide transport"/>
    <property type="evidence" value="ECO:0007669"/>
    <property type="project" value="UniProtKB-KW"/>
</dbReference>
<dbReference type="GO" id="GO:0043190">
    <property type="term" value="C:ATP-binding cassette (ABC) transporter complex"/>
    <property type="evidence" value="ECO:0007669"/>
    <property type="project" value="InterPro"/>
</dbReference>
<dbReference type="GO" id="GO:0140359">
    <property type="term" value="F:ABC-type transporter activity"/>
    <property type="evidence" value="ECO:0007669"/>
    <property type="project" value="InterPro"/>
</dbReference>
<evidence type="ECO:0000256" key="9">
    <source>
        <dbReference type="ARBA" id="ARBA00023136"/>
    </source>
</evidence>
<evidence type="ECO:0000313" key="12">
    <source>
        <dbReference type="EMBL" id="SLN40075.1"/>
    </source>
</evidence>
<dbReference type="PRINTS" id="PR00164">
    <property type="entry name" value="ABC2TRNSPORT"/>
</dbReference>
<comment type="subcellular location">
    <subcellularLocation>
        <location evidence="1">Cell membrane</location>
        <topology evidence="1">Multi-pass membrane protein</topology>
    </subcellularLocation>
</comment>
<feature type="transmembrane region" description="Helical" evidence="10">
    <location>
        <begin position="182"/>
        <end position="201"/>
    </location>
</feature>
<evidence type="ECO:0000256" key="10">
    <source>
        <dbReference type="SAM" id="Phobius"/>
    </source>
</evidence>
<dbReference type="InterPro" id="IPR013525">
    <property type="entry name" value="ABC2_TM"/>
</dbReference>
<keyword evidence="9 10" id="KW-0472">Membrane</keyword>
<evidence type="ECO:0000259" key="11">
    <source>
        <dbReference type="Pfam" id="PF01061"/>
    </source>
</evidence>
<keyword evidence="13" id="KW-1185">Reference proteome</keyword>
<dbReference type="AlphaFoldDB" id="A0A1X6Z402"/>
<evidence type="ECO:0000313" key="13">
    <source>
        <dbReference type="Proteomes" id="UP000193207"/>
    </source>
</evidence>
<evidence type="ECO:0000256" key="4">
    <source>
        <dbReference type="ARBA" id="ARBA00022475"/>
    </source>
</evidence>
<feature type="transmembrane region" description="Helical" evidence="10">
    <location>
        <begin position="115"/>
        <end position="140"/>
    </location>
</feature>
<keyword evidence="6 10" id="KW-0812">Transmembrane</keyword>
<dbReference type="PANTHER" id="PTHR30413:SF10">
    <property type="entry name" value="CAPSULE POLYSACCHARIDE EXPORT INNER-MEMBRANE PROTEIN CTRC"/>
    <property type="match status" value="1"/>
</dbReference>
<dbReference type="InterPro" id="IPR000412">
    <property type="entry name" value="ABC_2_transport"/>
</dbReference>
<evidence type="ECO:0000256" key="7">
    <source>
        <dbReference type="ARBA" id="ARBA00022989"/>
    </source>
</evidence>
<keyword evidence="7 10" id="KW-1133">Transmembrane helix</keyword>
<dbReference type="OrthoDB" id="8479094at2"/>
<reference evidence="12 13" key="1">
    <citation type="submission" date="2017-03" db="EMBL/GenBank/DDBJ databases">
        <authorList>
            <person name="Afonso C.L."/>
            <person name="Miller P.J."/>
            <person name="Scott M.A."/>
            <person name="Spackman E."/>
            <person name="Goraichik I."/>
            <person name="Dimitrov K.M."/>
            <person name="Suarez D.L."/>
            <person name="Swayne D.E."/>
        </authorList>
    </citation>
    <scope>NUCLEOTIDE SEQUENCE [LARGE SCALE GENOMIC DNA]</scope>
    <source>
        <strain evidence="12 13">CECT 8110</strain>
    </source>
</reference>
<protein>
    <submittedName>
        <fullName evidence="12">Polysialic acid transport protein KpsM</fullName>
    </submittedName>
</protein>
<keyword evidence="5" id="KW-0762">Sugar transport</keyword>
<gene>
    <name evidence="12" type="primary">kpsM</name>
    <name evidence="12" type="ORF">ROH8110_02147</name>
</gene>
<organism evidence="12 13">
    <name type="scientific">Roseovarius halotolerans</name>
    <dbReference type="NCBI Taxonomy" id="505353"/>
    <lineage>
        <taxon>Bacteria</taxon>
        <taxon>Pseudomonadati</taxon>
        <taxon>Pseudomonadota</taxon>
        <taxon>Alphaproteobacteria</taxon>
        <taxon>Rhodobacterales</taxon>
        <taxon>Roseobacteraceae</taxon>
        <taxon>Roseovarius</taxon>
    </lineage>
</organism>
<comment type="similarity">
    <text evidence="2">Belongs to the ABC-2 integral membrane protein family.</text>
</comment>
<evidence type="ECO:0000256" key="5">
    <source>
        <dbReference type="ARBA" id="ARBA00022597"/>
    </source>
</evidence>
<feature type="domain" description="ABC-2 type transporter transmembrane" evidence="11">
    <location>
        <begin position="22"/>
        <end position="228"/>
    </location>
</feature>
<dbReference type="RefSeq" id="WP_121143670.1">
    <property type="nucleotide sequence ID" value="NZ_FWFU01000002.1"/>
</dbReference>
<evidence type="ECO:0000256" key="6">
    <source>
        <dbReference type="ARBA" id="ARBA00022692"/>
    </source>
</evidence>
<proteinExistence type="inferred from homology"/>
<evidence type="ECO:0000256" key="1">
    <source>
        <dbReference type="ARBA" id="ARBA00004651"/>
    </source>
</evidence>
<sequence length="267" mass="29369">MTPTTVTADQRPATGFRMARVVLALILREMSSTYGRSPGGYAWAVLQPIGTIVILAIAFSLLLRAPSLGTSFLLFYASGLLPLRLFQEMAGNVGAAISFNRALLEYPRVTFIDVIVARALLVLLTQAMVATLILSGIFAWGDIRESVDLAPIVTGFSAAAFLGVGFGVFNCFAMFSFPLWKTLWTMLTRPLILISGVFYLFEDLPPNIQDLLWFNPLLHVAGITRQGFYSIYEPGYISPVLILGTALVPMLFGFLLLFRFGRSMLHN</sequence>
<dbReference type="GO" id="GO:0015920">
    <property type="term" value="P:lipopolysaccharide transport"/>
    <property type="evidence" value="ECO:0007669"/>
    <property type="project" value="TreeGrafter"/>
</dbReference>
<name>A0A1X6Z402_9RHOB</name>
<feature type="transmembrane region" description="Helical" evidence="10">
    <location>
        <begin position="40"/>
        <end position="63"/>
    </location>
</feature>
<feature type="transmembrane region" description="Helical" evidence="10">
    <location>
        <begin position="152"/>
        <end position="175"/>
    </location>
</feature>
<dbReference type="PANTHER" id="PTHR30413">
    <property type="entry name" value="INNER MEMBRANE TRANSPORT PERMEASE"/>
    <property type="match status" value="1"/>
</dbReference>
<feature type="transmembrane region" description="Helical" evidence="10">
    <location>
        <begin position="236"/>
        <end position="258"/>
    </location>
</feature>
<keyword evidence="3" id="KW-0813">Transport</keyword>
<dbReference type="Pfam" id="PF01061">
    <property type="entry name" value="ABC2_membrane"/>
    <property type="match status" value="1"/>
</dbReference>
<evidence type="ECO:0000256" key="8">
    <source>
        <dbReference type="ARBA" id="ARBA00023047"/>
    </source>
</evidence>
<evidence type="ECO:0000256" key="3">
    <source>
        <dbReference type="ARBA" id="ARBA00022448"/>
    </source>
</evidence>
<keyword evidence="8" id="KW-0625">Polysaccharide transport</keyword>
<dbReference type="Proteomes" id="UP000193207">
    <property type="component" value="Unassembled WGS sequence"/>
</dbReference>
<accession>A0A1X6Z402</accession>
<evidence type="ECO:0000256" key="2">
    <source>
        <dbReference type="ARBA" id="ARBA00007783"/>
    </source>
</evidence>
<keyword evidence="4" id="KW-1003">Cell membrane</keyword>